<feature type="region of interest" description="Disordered" evidence="8">
    <location>
        <begin position="216"/>
        <end position="254"/>
    </location>
</feature>
<keyword evidence="3" id="KW-0805">Transcription regulation</keyword>
<evidence type="ECO:0000256" key="1">
    <source>
        <dbReference type="ARBA" id="ARBA00022553"/>
    </source>
</evidence>
<evidence type="ECO:0000313" key="12">
    <source>
        <dbReference type="Proteomes" id="UP000037660"/>
    </source>
</evidence>
<evidence type="ECO:0000256" key="4">
    <source>
        <dbReference type="ARBA" id="ARBA00023125"/>
    </source>
</evidence>
<sequence length="254" mass="26882">MLVAEDDPALQAQLAAALRAAGYSVDVCGDGLDAEHLGRVEPLDAAVLDLGLPGHDGLAVLRAWRAAGRLLPVLVLTARASWQEKVLGIDAGADDYLAKPFQMEELLARLRALLRRAAGQADPVLQRGPVRLDTRRCALAVDGRPVALTPHEYRLLAFLMHQGERVVARSELTEHLYAGDQDRDSNTLDVFLARLRRKLPPGFIVTLRGLGLRLASGTGEGADEARRDGDGDGPSDGPDGAAGGMPGAAPTRAG</sequence>
<dbReference type="InterPro" id="IPR001867">
    <property type="entry name" value="OmpR/PhoB-type_DNA-bd"/>
</dbReference>
<dbReference type="AlphaFoldDB" id="A0A0K8NU36"/>
<dbReference type="InterPro" id="IPR036388">
    <property type="entry name" value="WH-like_DNA-bd_sf"/>
</dbReference>
<dbReference type="Pfam" id="PF00486">
    <property type="entry name" value="Trans_reg_C"/>
    <property type="match status" value="1"/>
</dbReference>
<dbReference type="FunFam" id="3.40.50.2300:FF:000002">
    <property type="entry name" value="DNA-binding response regulator PhoP"/>
    <property type="match status" value="1"/>
</dbReference>
<feature type="domain" description="OmpR/PhoB-type" evidence="10">
    <location>
        <begin position="122"/>
        <end position="216"/>
    </location>
</feature>
<dbReference type="CDD" id="cd00383">
    <property type="entry name" value="trans_reg_C"/>
    <property type="match status" value="1"/>
</dbReference>
<gene>
    <name evidence="11" type="ORF">ISF6_1680</name>
</gene>
<keyword evidence="1 6" id="KW-0597">Phosphoprotein</keyword>
<dbReference type="InterPro" id="IPR001789">
    <property type="entry name" value="Sig_transdc_resp-reg_receiver"/>
</dbReference>
<dbReference type="STRING" id="1547922.ISF6_1680"/>
<dbReference type="SMART" id="SM00448">
    <property type="entry name" value="REC"/>
    <property type="match status" value="1"/>
</dbReference>
<name>A0A0K8NU36_PISS1</name>
<evidence type="ECO:0000259" key="10">
    <source>
        <dbReference type="PROSITE" id="PS51755"/>
    </source>
</evidence>
<evidence type="ECO:0000259" key="9">
    <source>
        <dbReference type="PROSITE" id="PS50110"/>
    </source>
</evidence>
<dbReference type="Pfam" id="PF00072">
    <property type="entry name" value="Response_reg"/>
    <property type="match status" value="1"/>
</dbReference>
<reference evidence="11 12" key="2">
    <citation type="journal article" date="2016" name="Science">
        <title>A bacterium that degrades and assimilates poly(ethylene terephthalate).</title>
        <authorList>
            <person name="Yoshida S."/>
            <person name="Hiraga K."/>
            <person name="Takehana T."/>
            <person name="Taniguchi I."/>
            <person name="Yamaji H."/>
            <person name="Maeda Y."/>
            <person name="Toyohara K."/>
            <person name="Miyamoto K."/>
            <person name="Kimura Y."/>
            <person name="Oda K."/>
        </authorList>
    </citation>
    <scope>NUCLEOTIDE SEQUENCE [LARGE SCALE GENOMIC DNA]</scope>
    <source>
        <strain evidence="12">NBRC 110686 / TISTR 2288 / 201-F6</strain>
    </source>
</reference>
<keyword evidence="4 7" id="KW-0238">DNA-binding</keyword>
<dbReference type="GO" id="GO:0000976">
    <property type="term" value="F:transcription cis-regulatory region binding"/>
    <property type="evidence" value="ECO:0007669"/>
    <property type="project" value="TreeGrafter"/>
</dbReference>
<dbReference type="SUPFAM" id="SSF52172">
    <property type="entry name" value="CheY-like"/>
    <property type="match status" value="1"/>
</dbReference>
<evidence type="ECO:0000256" key="2">
    <source>
        <dbReference type="ARBA" id="ARBA00023012"/>
    </source>
</evidence>
<dbReference type="PROSITE" id="PS50110">
    <property type="entry name" value="RESPONSE_REGULATORY"/>
    <property type="match status" value="1"/>
</dbReference>
<dbReference type="SMART" id="SM00862">
    <property type="entry name" value="Trans_reg_C"/>
    <property type="match status" value="1"/>
</dbReference>
<feature type="modified residue" description="4-aspartylphosphate" evidence="6">
    <location>
        <position position="49"/>
    </location>
</feature>
<dbReference type="GO" id="GO:0006355">
    <property type="term" value="P:regulation of DNA-templated transcription"/>
    <property type="evidence" value="ECO:0007669"/>
    <property type="project" value="InterPro"/>
</dbReference>
<keyword evidence="2" id="KW-0902">Two-component regulatory system</keyword>
<evidence type="ECO:0000256" key="7">
    <source>
        <dbReference type="PROSITE-ProRule" id="PRU01091"/>
    </source>
</evidence>
<organism evidence="11 12">
    <name type="scientific">Piscinibacter sakaiensis</name>
    <name type="common">Ideonella sakaiensis</name>
    <dbReference type="NCBI Taxonomy" id="1547922"/>
    <lineage>
        <taxon>Bacteria</taxon>
        <taxon>Pseudomonadati</taxon>
        <taxon>Pseudomonadota</taxon>
        <taxon>Betaproteobacteria</taxon>
        <taxon>Burkholderiales</taxon>
        <taxon>Sphaerotilaceae</taxon>
        <taxon>Piscinibacter</taxon>
    </lineage>
</organism>
<dbReference type="InterPro" id="IPR011006">
    <property type="entry name" value="CheY-like_superfamily"/>
</dbReference>
<dbReference type="InterPro" id="IPR039420">
    <property type="entry name" value="WalR-like"/>
</dbReference>
<dbReference type="PANTHER" id="PTHR48111">
    <property type="entry name" value="REGULATOR OF RPOS"/>
    <property type="match status" value="1"/>
</dbReference>
<dbReference type="PANTHER" id="PTHR48111:SF37">
    <property type="entry name" value="RESPONSE REGULATOR PROTEIN CARR"/>
    <property type="match status" value="1"/>
</dbReference>
<dbReference type="Gene3D" id="6.10.250.690">
    <property type="match status" value="1"/>
</dbReference>
<dbReference type="GO" id="GO:0032993">
    <property type="term" value="C:protein-DNA complex"/>
    <property type="evidence" value="ECO:0007669"/>
    <property type="project" value="TreeGrafter"/>
</dbReference>
<keyword evidence="12" id="KW-1185">Reference proteome</keyword>
<evidence type="ECO:0000256" key="8">
    <source>
        <dbReference type="SAM" id="MobiDB-lite"/>
    </source>
</evidence>
<evidence type="ECO:0000256" key="5">
    <source>
        <dbReference type="ARBA" id="ARBA00023163"/>
    </source>
</evidence>
<keyword evidence="5" id="KW-0804">Transcription</keyword>
<dbReference type="Gene3D" id="1.10.10.10">
    <property type="entry name" value="Winged helix-like DNA-binding domain superfamily/Winged helix DNA-binding domain"/>
    <property type="match status" value="1"/>
</dbReference>
<evidence type="ECO:0000256" key="3">
    <source>
        <dbReference type="ARBA" id="ARBA00023015"/>
    </source>
</evidence>
<protein>
    <submittedName>
        <fullName evidence="11">DNA-binding response regulator</fullName>
    </submittedName>
</protein>
<proteinExistence type="predicted"/>
<dbReference type="Proteomes" id="UP000037660">
    <property type="component" value="Unassembled WGS sequence"/>
</dbReference>
<dbReference type="GO" id="GO:0000156">
    <property type="term" value="F:phosphorelay response regulator activity"/>
    <property type="evidence" value="ECO:0007669"/>
    <property type="project" value="TreeGrafter"/>
</dbReference>
<evidence type="ECO:0000256" key="6">
    <source>
        <dbReference type="PROSITE-ProRule" id="PRU00169"/>
    </source>
</evidence>
<evidence type="ECO:0000313" key="11">
    <source>
        <dbReference type="EMBL" id="GAP33902.1"/>
    </source>
</evidence>
<comment type="caution">
    <text evidence="11">The sequence shown here is derived from an EMBL/GenBank/DDBJ whole genome shotgun (WGS) entry which is preliminary data.</text>
</comment>
<dbReference type="PROSITE" id="PS51755">
    <property type="entry name" value="OMPR_PHOB"/>
    <property type="match status" value="1"/>
</dbReference>
<feature type="domain" description="Response regulatory" evidence="9">
    <location>
        <begin position="1"/>
        <end position="114"/>
    </location>
</feature>
<dbReference type="Gene3D" id="3.40.50.2300">
    <property type="match status" value="1"/>
</dbReference>
<dbReference type="GO" id="GO:0005829">
    <property type="term" value="C:cytosol"/>
    <property type="evidence" value="ECO:0007669"/>
    <property type="project" value="TreeGrafter"/>
</dbReference>
<feature type="DNA-binding region" description="OmpR/PhoB-type" evidence="7">
    <location>
        <begin position="122"/>
        <end position="216"/>
    </location>
</feature>
<accession>A0A0K8NU36</accession>
<reference evidence="12" key="1">
    <citation type="submission" date="2015-07" db="EMBL/GenBank/DDBJ databases">
        <title>Discovery of a poly(ethylene terephthalate assimilation.</title>
        <authorList>
            <person name="Yoshida S."/>
            <person name="Hiraga K."/>
            <person name="Takehana T."/>
            <person name="Taniguchi I."/>
            <person name="Yamaji H."/>
            <person name="Maeda Y."/>
            <person name="Toyohara K."/>
            <person name="Miyamoto K."/>
            <person name="Kimura Y."/>
            <person name="Oda K."/>
        </authorList>
    </citation>
    <scope>NUCLEOTIDE SEQUENCE [LARGE SCALE GENOMIC DNA]</scope>
    <source>
        <strain evidence="12">NBRC 110686 / TISTR 2288 / 201-F6</strain>
    </source>
</reference>
<dbReference type="EMBL" id="BBYR01000003">
    <property type="protein sequence ID" value="GAP33902.1"/>
    <property type="molecule type" value="Genomic_DNA"/>
</dbReference>